<sequence>MCGPEGDVRPGGANIRVLFQIFAIECFYLVERYFVEIVVEVGMVGSGDDEELFVVSLELLEGVFAEIAGVCLLPVYEEYGVAYLVAVREYGHVDEGQRGGLVPPVVGVERPFVVSPGCLVIGVVVFDELGGVVGQGVYDSSGGCVCPLLVVAGALCVQLLAHPVAFVGGHGVEISVGGAPADVVHGGGDGGFDAGVDGGCVEGEPSPAADAEYADLLGIHVLTGREIIYRSAEVFGVDVGRGYVTGCAAAFSGVGGVKGEGQEPAFGECLGVEPGGLFLDGSERAAYGDGGQFAGGVLGYVQVGGEGDAVAVVEGYFGVVYLVALGEYFVPLFGRVEFCFHIIIVIVIGSVVCCCGVSGGAEAYGCGSAEVFQ</sequence>
<keyword evidence="2" id="KW-1185">Reference proteome</keyword>
<dbReference type="EMBL" id="AP023322">
    <property type="protein sequence ID" value="BCI61788.1"/>
    <property type="molecule type" value="Genomic_DNA"/>
</dbReference>
<organism evidence="1 2">
    <name type="scientific">Coprobacter secundus subsp. similis</name>
    <dbReference type="NCBI Taxonomy" id="2751153"/>
    <lineage>
        <taxon>Bacteria</taxon>
        <taxon>Pseudomonadati</taxon>
        <taxon>Bacteroidota</taxon>
        <taxon>Bacteroidia</taxon>
        <taxon>Bacteroidales</taxon>
        <taxon>Barnesiellaceae</taxon>
        <taxon>Coprobacter</taxon>
    </lineage>
</organism>
<dbReference type="KEGG" id="copr:Cop2CBH44_01410"/>
<evidence type="ECO:0000313" key="1">
    <source>
        <dbReference type="EMBL" id="BCI61788.1"/>
    </source>
</evidence>
<accession>A0A7G1HUE7</accession>
<proteinExistence type="predicted"/>
<dbReference type="AlphaFoldDB" id="A0A7G1HUE7"/>
<reference evidence="2" key="1">
    <citation type="submission" date="2020-07" db="EMBL/GenBank/DDBJ databases">
        <title>Complete genome sequencing of Coprobacter sp. strain 2CBH44.</title>
        <authorList>
            <person name="Sakamoto M."/>
            <person name="Murakami T."/>
            <person name="Mori H."/>
        </authorList>
    </citation>
    <scope>NUCLEOTIDE SEQUENCE [LARGE SCALE GENOMIC DNA]</scope>
    <source>
        <strain evidence="2">2CBH44</strain>
    </source>
</reference>
<protein>
    <submittedName>
        <fullName evidence="1">Uncharacterized protein</fullName>
    </submittedName>
</protein>
<name>A0A7G1HUE7_9BACT</name>
<evidence type="ECO:0000313" key="2">
    <source>
        <dbReference type="Proteomes" id="UP000594042"/>
    </source>
</evidence>
<gene>
    <name evidence="1" type="ORF">Cop2CBH44_01410</name>
</gene>
<dbReference type="Proteomes" id="UP000594042">
    <property type="component" value="Chromosome"/>
</dbReference>